<sequence length="709" mass="75135">MLKRWLYLGLAALTLGLAGGLQAHADSDYDEALSTAPQGISLNKANSIIAIGTAPLDTASVVDVTNPNSVGTQAVVVNTAPYQFGAAWSTDDNLMDLSHDQTIGFWFYFGDQGSNAGDGMAFVLQNDPNGIAATPTFGSKVVGETLGVWGVDTNASQDYVSSFAKTAIQNSWALEFDTHFNGTTGSGAPGNANAFDVGYPAVHIASNYPGSGDTYKKMTYDAGLLSKAKYYYEMNHLGVISDSTQTNFLSNGLWHHMTLKWDASAKTMTYTFDDRNPTTGIEETGQSETVPIDLSKIDPDNTGYARWGFTGTTGEDYENNLIVMDNTPGLVDGTADASMTDLTHNKPITTDSQIIGNDQVELDYNLTYNGGRQSWSSIDGRLKLPNYINYTSGEITYENGDTEDLSPDKISDAKLDAELGQSLDSDNSTAKLKLLGTADNVTETQYNLPQASTFSSNALVATADTPSFAINPSVTLDLALTSPNDVTLHDKEDTTITGNVTVNTAAATKPTTTLATSLNGAALPDTPVNSDGSFSLDIAADQLQMGTNTVDLTAQTANGDTSKTITVTITVVGTLQFVNVAAHSSFADSSLTGSPELVQRSSDWNLTVQDTRGTGQSWVLDAQTTPFVDDDDQPMDGVPVYVGRYGTQQLNSQPTQVMIHTTDDSVDDGLTDVSGTWTGDTGLLLNVGSGTAAGTYHGTITWTLTNAPS</sequence>
<dbReference type="InterPro" id="IPR013320">
    <property type="entry name" value="ConA-like_dom_sf"/>
</dbReference>
<dbReference type="RefSeq" id="WP_129033318.1">
    <property type="nucleotide sequence ID" value="NZ_CP059603.1"/>
</dbReference>
<accession>A0A4Q0VFY4</accession>
<organism evidence="2 3">
    <name type="scientific">Levilactobacillus suantsaii</name>
    <dbReference type="NCBI Taxonomy" id="2292255"/>
    <lineage>
        <taxon>Bacteria</taxon>
        <taxon>Bacillati</taxon>
        <taxon>Bacillota</taxon>
        <taxon>Bacilli</taxon>
        <taxon>Lactobacillales</taxon>
        <taxon>Lactobacillaceae</taxon>
        <taxon>Levilactobacillus</taxon>
    </lineage>
</organism>
<dbReference type="Pfam" id="PF00139">
    <property type="entry name" value="Lectin_legB"/>
    <property type="match status" value="1"/>
</dbReference>
<comment type="caution">
    <text evidence="2">The sequence shown here is derived from an EMBL/GenBank/DDBJ whole genome shotgun (WGS) entry which is preliminary data.</text>
</comment>
<reference evidence="2 3" key="1">
    <citation type="submission" date="2018-08" db="EMBL/GenBank/DDBJ databases">
        <title>Lactobacillus suantsai sp. nov., isolated from traditional fermented suan-tsai in Taiwan.</title>
        <authorList>
            <person name="Huang C.-H."/>
        </authorList>
    </citation>
    <scope>NUCLEOTIDE SEQUENCE [LARGE SCALE GENOMIC DNA]</scope>
    <source>
        <strain evidence="2 3">BCRC 12945</strain>
    </source>
</reference>
<dbReference type="SUPFAM" id="SSF49899">
    <property type="entry name" value="Concanavalin A-like lectins/glucanases"/>
    <property type="match status" value="1"/>
</dbReference>
<dbReference type="OrthoDB" id="2306834at2"/>
<dbReference type="AlphaFoldDB" id="A0A4Q0VFY4"/>
<dbReference type="GO" id="GO:0030246">
    <property type="term" value="F:carbohydrate binding"/>
    <property type="evidence" value="ECO:0007669"/>
    <property type="project" value="InterPro"/>
</dbReference>
<gene>
    <name evidence="2" type="ORF">DXH47_10850</name>
</gene>
<protein>
    <recommendedName>
        <fullName evidence="1">Legume lectin domain-containing protein</fullName>
    </recommendedName>
</protein>
<dbReference type="EMBL" id="QXIL01000033">
    <property type="protein sequence ID" value="RXI76151.1"/>
    <property type="molecule type" value="Genomic_DNA"/>
</dbReference>
<dbReference type="Gene3D" id="2.60.40.10">
    <property type="entry name" value="Immunoglobulins"/>
    <property type="match status" value="1"/>
</dbReference>
<dbReference type="InterPro" id="IPR001220">
    <property type="entry name" value="Legume_lectin_dom"/>
</dbReference>
<evidence type="ECO:0000313" key="2">
    <source>
        <dbReference type="EMBL" id="RXI76151.1"/>
    </source>
</evidence>
<name>A0A4Q0VFY4_9LACO</name>
<feature type="domain" description="Legume lectin" evidence="1">
    <location>
        <begin position="45"/>
        <end position="322"/>
    </location>
</feature>
<proteinExistence type="predicted"/>
<dbReference type="Proteomes" id="UP000290602">
    <property type="component" value="Unassembled WGS sequence"/>
</dbReference>
<evidence type="ECO:0000259" key="1">
    <source>
        <dbReference type="Pfam" id="PF00139"/>
    </source>
</evidence>
<dbReference type="Gene3D" id="2.60.120.200">
    <property type="match status" value="1"/>
</dbReference>
<dbReference type="InterPro" id="IPR013783">
    <property type="entry name" value="Ig-like_fold"/>
</dbReference>
<keyword evidence="3" id="KW-1185">Reference proteome</keyword>
<evidence type="ECO:0000313" key="3">
    <source>
        <dbReference type="Proteomes" id="UP000290602"/>
    </source>
</evidence>